<feature type="domain" description="Ribosomal protein eL8/eL30/eS12/Gadd45" evidence="1">
    <location>
        <begin position="10"/>
        <end position="92"/>
    </location>
</feature>
<gene>
    <name evidence="2" type="ORF">IAA45_09220</name>
</gene>
<comment type="caution">
    <text evidence="2">The sequence shown here is derived from an EMBL/GenBank/DDBJ whole genome shotgun (WGS) entry which is preliminary data.</text>
</comment>
<protein>
    <submittedName>
        <fullName evidence="2">Ribosomal L7Ae/L30e/S12e/Gadd45 family protein</fullName>
    </submittedName>
</protein>
<dbReference type="AlphaFoldDB" id="A0A9D1WJ44"/>
<dbReference type="Pfam" id="PF01248">
    <property type="entry name" value="Ribosomal_L7Ae"/>
    <property type="match status" value="1"/>
</dbReference>
<reference evidence="2" key="2">
    <citation type="submission" date="2021-04" db="EMBL/GenBank/DDBJ databases">
        <authorList>
            <person name="Gilroy R."/>
        </authorList>
    </citation>
    <scope>NUCLEOTIDE SEQUENCE</scope>
    <source>
        <strain evidence="2">ChiSjej1B19-8411</strain>
    </source>
</reference>
<evidence type="ECO:0000259" key="1">
    <source>
        <dbReference type="Pfam" id="PF01248"/>
    </source>
</evidence>
<reference evidence="2" key="1">
    <citation type="journal article" date="2021" name="PeerJ">
        <title>Extensive microbial diversity within the chicken gut microbiome revealed by metagenomics and culture.</title>
        <authorList>
            <person name="Gilroy R."/>
            <person name="Ravi A."/>
            <person name="Getino M."/>
            <person name="Pursley I."/>
            <person name="Horton D.L."/>
            <person name="Alikhan N.F."/>
            <person name="Baker D."/>
            <person name="Gharbi K."/>
            <person name="Hall N."/>
            <person name="Watson M."/>
            <person name="Adriaenssens E.M."/>
            <person name="Foster-Nyarko E."/>
            <person name="Jarju S."/>
            <person name="Secka A."/>
            <person name="Antonio M."/>
            <person name="Oren A."/>
            <person name="Chaudhuri R.R."/>
            <person name="La Ragione R."/>
            <person name="Hildebrand F."/>
            <person name="Pallen M.J."/>
        </authorList>
    </citation>
    <scope>NUCLEOTIDE SEQUENCE</scope>
    <source>
        <strain evidence="2">ChiSjej1B19-8411</strain>
    </source>
</reference>
<accession>A0A9D1WJ44</accession>
<evidence type="ECO:0000313" key="2">
    <source>
        <dbReference type="EMBL" id="HIX59878.1"/>
    </source>
</evidence>
<dbReference type="EMBL" id="DXEX01000197">
    <property type="protein sequence ID" value="HIX59878.1"/>
    <property type="molecule type" value="Genomic_DNA"/>
</dbReference>
<dbReference type="InterPro" id="IPR004038">
    <property type="entry name" value="Ribosomal_eL8/eL30/eS12/Gad45"/>
</dbReference>
<dbReference type="InterPro" id="IPR029064">
    <property type="entry name" value="Ribosomal_eL30-like_sf"/>
</dbReference>
<organism evidence="2 3">
    <name type="scientific">Candidatus Blautia gallistercoris</name>
    <dbReference type="NCBI Taxonomy" id="2838490"/>
    <lineage>
        <taxon>Bacteria</taxon>
        <taxon>Bacillati</taxon>
        <taxon>Bacillota</taxon>
        <taxon>Clostridia</taxon>
        <taxon>Lachnospirales</taxon>
        <taxon>Lachnospiraceae</taxon>
        <taxon>Blautia</taxon>
    </lineage>
</organism>
<proteinExistence type="predicted"/>
<sequence>MRLSRNKMISLIGLAMKAGKIVSGEFMTEKSVKTGKAELVLVAADASDNTRKKFQNMCAFYEVPVFFAESKDALGRAIGKEYRASMAVQDANFASAIRKELERQKTDQDSRGME</sequence>
<evidence type="ECO:0000313" key="3">
    <source>
        <dbReference type="Proteomes" id="UP000886817"/>
    </source>
</evidence>
<dbReference type="SUPFAM" id="SSF55315">
    <property type="entry name" value="L30e-like"/>
    <property type="match status" value="1"/>
</dbReference>
<dbReference type="Gene3D" id="3.30.1330.30">
    <property type="match status" value="1"/>
</dbReference>
<dbReference type="Proteomes" id="UP000886817">
    <property type="component" value="Unassembled WGS sequence"/>
</dbReference>
<name>A0A9D1WJ44_9FIRM</name>